<comment type="caution">
    <text evidence="1">The sequence shown here is derived from an EMBL/GenBank/DDBJ whole genome shotgun (WGS) entry which is preliminary data.</text>
</comment>
<organism evidence="1 2">
    <name type="scientific">Daphnia magna</name>
    <dbReference type="NCBI Taxonomy" id="35525"/>
    <lineage>
        <taxon>Eukaryota</taxon>
        <taxon>Metazoa</taxon>
        <taxon>Ecdysozoa</taxon>
        <taxon>Arthropoda</taxon>
        <taxon>Crustacea</taxon>
        <taxon>Branchiopoda</taxon>
        <taxon>Diplostraca</taxon>
        <taxon>Cladocera</taxon>
        <taxon>Anomopoda</taxon>
        <taxon>Daphniidae</taxon>
        <taxon>Daphnia</taxon>
    </lineage>
</organism>
<reference evidence="1 2" key="1">
    <citation type="journal article" date="2023" name="Nucleic Acids Res.">
        <title>The hologenome of Daphnia magna reveals possible DNA methylation and microbiome-mediated evolution of the host genome.</title>
        <authorList>
            <person name="Chaturvedi A."/>
            <person name="Li X."/>
            <person name="Dhandapani V."/>
            <person name="Marshall H."/>
            <person name="Kissane S."/>
            <person name="Cuenca-Cambronero M."/>
            <person name="Asole G."/>
            <person name="Calvet F."/>
            <person name="Ruiz-Romero M."/>
            <person name="Marangio P."/>
            <person name="Guigo R."/>
            <person name="Rago D."/>
            <person name="Mirbahai L."/>
            <person name="Eastwood N."/>
            <person name="Colbourne J.K."/>
            <person name="Zhou J."/>
            <person name="Mallon E."/>
            <person name="Orsini L."/>
        </authorList>
    </citation>
    <scope>NUCLEOTIDE SEQUENCE [LARGE SCALE GENOMIC DNA]</scope>
    <source>
        <strain evidence="1">LRV0_1</strain>
    </source>
</reference>
<gene>
    <name evidence="1" type="ORF">OUZ56_011587</name>
</gene>
<keyword evidence="2" id="KW-1185">Reference proteome</keyword>
<proteinExistence type="predicted"/>
<dbReference type="EMBL" id="JAOYFB010000002">
    <property type="protein sequence ID" value="KAK4006434.1"/>
    <property type="molecule type" value="Genomic_DNA"/>
</dbReference>
<evidence type="ECO:0000313" key="2">
    <source>
        <dbReference type="Proteomes" id="UP001234178"/>
    </source>
</evidence>
<name>A0ABQ9Z0M6_9CRUS</name>
<sequence length="160" mass="19386">MSQNYLKIWGLKQFGAKWDNSQQYTVLRKADWKMCVDAHIEYRKKPRRTIYDRLEGEWDFTEPQFIKPFYHLPRQIPTLLTPPISTLASAQYRSKFRVPCKRIYDYRSKSKTVYLHYHHKKLISESESDQSCEEEQDVARRRLDEALIEKKKTVPEFKEH</sequence>
<accession>A0ABQ9Z0M6</accession>
<protein>
    <submittedName>
        <fullName evidence="1">Uncharacterized protein</fullName>
    </submittedName>
</protein>
<evidence type="ECO:0000313" key="1">
    <source>
        <dbReference type="EMBL" id="KAK4006434.1"/>
    </source>
</evidence>
<dbReference type="Proteomes" id="UP001234178">
    <property type="component" value="Unassembled WGS sequence"/>
</dbReference>